<accession>A0A6F8PSP6</accession>
<organism evidence="1 2">
    <name type="scientific">Thiosulfatimonas sediminis</name>
    <dbReference type="NCBI Taxonomy" id="2675054"/>
    <lineage>
        <taxon>Bacteria</taxon>
        <taxon>Pseudomonadati</taxon>
        <taxon>Pseudomonadota</taxon>
        <taxon>Gammaproteobacteria</taxon>
        <taxon>Thiotrichales</taxon>
        <taxon>Piscirickettsiaceae</taxon>
        <taxon>Thiosulfatimonas</taxon>
    </lineage>
</organism>
<gene>
    <name evidence="1" type="ORF">THMIRHAS_03830</name>
</gene>
<sequence length="286" mass="33724">MIELNQKSSCERRREEADREFQLYEKLGACNTFSELVGAIGFDLDKYKNLELTPKDLAENLELRGWLLNRLHHEDAGYMIPFNDQSEQRKAEMIVCHFESPITFDSRSHWQSSTPVLKLNTSFSEISPTPNGKVFKVSSDSNDYSVPERLFLGINPYASKSLIIEQIELFIEKQREELRSKFPKFENRQNRSMDDQSKATSEVLSKKVLQALDLWILWAYADLFSFEVAYHQGYIRPSDQVFHNRLEILEILFEDFEELPSRPKNWEVFFQDCLNIEFIKWLRANE</sequence>
<dbReference type="AlphaFoldDB" id="A0A6F8PSP6"/>
<reference evidence="2" key="1">
    <citation type="submission" date="2019-11" db="EMBL/GenBank/DDBJ databases">
        <title>Isolation and characterization of two novel species in the genus Thiomicrorhabdus.</title>
        <authorList>
            <person name="Mochizuki J."/>
            <person name="Kojima H."/>
            <person name="Fukui M."/>
        </authorList>
    </citation>
    <scope>NUCLEOTIDE SEQUENCE [LARGE SCALE GENOMIC DNA]</scope>
    <source>
        <strain evidence="2">aks77</strain>
    </source>
</reference>
<proteinExistence type="predicted"/>
<protein>
    <submittedName>
        <fullName evidence="1">Uncharacterized protein</fullName>
    </submittedName>
</protein>
<evidence type="ECO:0000313" key="2">
    <source>
        <dbReference type="Proteomes" id="UP000501726"/>
    </source>
</evidence>
<keyword evidence="2" id="KW-1185">Reference proteome</keyword>
<name>A0A6F8PSP6_9GAMM</name>
<evidence type="ECO:0000313" key="1">
    <source>
        <dbReference type="EMBL" id="BBP45010.1"/>
    </source>
</evidence>
<dbReference type="KEGG" id="tse:THMIRHAS_03830"/>
<dbReference type="EMBL" id="AP021889">
    <property type="protein sequence ID" value="BBP45010.1"/>
    <property type="molecule type" value="Genomic_DNA"/>
</dbReference>
<dbReference type="Proteomes" id="UP000501726">
    <property type="component" value="Chromosome"/>
</dbReference>